<keyword evidence="1" id="KW-0862">Zinc</keyword>
<dbReference type="Pfam" id="PF13639">
    <property type="entry name" value="zf-RING_2"/>
    <property type="match status" value="1"/>
</dbReference>
<sequence>MPAEERARELLQKTQGYVSQGLRVRVTNLESEEGALLNGLTGTVTGCGSFNEALVALNGGAYFRVHVLIDGTARAKKFRLMNLLRNVDAARSGQPGEALLPPKVARQIVASFISKAIGKIDQAPMYVKDRYLAATVWLDAITEQIADTSIISPMVVARCGALGRVPAGEFGDEARYSNCWFGCCGDGNVVFERFADGIIGVPGGDDLCVMCLEPILSENRADAVGLPCRHKFHRNCIKTWFGTRDTENKPPDCPTCRHQLYSSGDSFIADYNVDDMLIARHQLYFEAGICECCIAVRYEGNPYVYVDSCDGTLVQKCRRSDFALAAKYDIKYPPREPYPLGFIMRRKLRFVEGKEERFLHAKTI</sequence>
<feature type="domain" description="RING-type" evidence="2">
    <location>
        <begin position="208"/>
        <end position="257"/>
    </location>
</feature>
<dbReference type="InterPro" id="IPR001841">
    <property type="entry name" value="Znf_RING"/>
</dbReference>
<dbReference type="InterPro" id="IPR013083">
    <property type="entry name" value="Znf_RING/FYVE/PHD"/>
</dbReference>
<name>A0A7S0X7L5_9CHLO</name>
<dbReference type="Gene3D" id="3.30.40.10">
    <property type="entry name" value="Zinc/RING finger domain, C3HC4 (zinc finger)"/>
    <property type="match status" value="1"/>
</dbReference>
<dbReference type="PROSITE" id="PS50089">
    <property type="entry name" value="ZF_RING_2"/>
    <property type="match status" value="1"/>
</dbReference>
<reference evidence="3" key="1">
    <citation type="submission" date="2021-01" db="EMBL/GenBank/DDBJ databases">
        <authorList>
            <person name="Corre E."/>
            <person name="Pelletier E."/>
            <person name="Niang G."/>
            <person name="Scheremetjew M."/>
            <person name="Finn R."/>
            <person name="Kale V."/>
            <person name="Holt S."/>
            <person name="Cochrane G."/>
            <person name="Meng A."/>
            <person name="Brown T."/>
            <person name="Cohen L."/>
        </authorList>
    </citation>
    <scope>NUCLEOTIDE SEQUENCE</scope>
    <source>
        <strain evidence="3">SL-175</strain>
    </source>
</reference>
<dbReference type="SMART" id="SM00184">
    <property type="entry name" value="RING"/>
    <property type="match status" value="1"/>
</dbReference>
<dbReference type="PANTHER" id="PTHR22765">
    <property type="entry name" value="RING FINGER AND PROTEASE ASSOCIATED DOMAIN-CONTAINING"/>
    <property type="match status" value="1"/>
</dbReference>
<protein>
    <recommendedName>
        <fullName evidence="2">RING-type domain-containing protein</fullName>
    </recommendedName>
</protein>
<organism evidence="3">
    <name type="scientific">Mantoniella antarctica</name>
    <dbReference type="NCBI Taxonomy" id="81844"/>
    <lineage>
        <taxon>Eukaryota</taxon>
        <taxon>Viridiplantae</taxon>
        <taxon>Chlorophyta</taxon>
        <taxon>Mamiellophyceae</taxon>
        <taxon>Mamiellales</taxon>
        <taxon>Mamiellaceae</taxon>
        <taxon>Mantoniella</taxon>
    </lineage>
</organism>
<gene>
    <name evidence="3" type="ORF">MANT1106_LOCUS10407</name>
</gene>
<keyword evidence="1" id="KW-0863">Zinc-finger</keyword>
<accession>A0A7S0X7L5</accession>
<dbReference type="GO" id="GO:0061630">
    <property type="term" value="F:ubiquitin protein ligase activity"/>
    <property type="evidence" value="ECO:0007669"/>
    <property type="project" value="TreeGrafter"/>
</dbReference>
<proteinExistence type="predicted"/>
<dbReference type="GO" id="GO:0008270">
    <property type="term" value="F:zinc ion binding"/>
    <property type="evidence" value="ECO:0007669"/>
    <property type="project" value="UniProtKB-KW"/>
</dbReference>
<dbReference type="InterPro" id="IPR051826">
    <property type="entry name" value="E3_ubiquitin-ligase_domain"/>
</dbReference>
<dbReference type="CDD" id="cd16448">
    <property type="entry name" value="RING-H2"/>
    <property type="match status" value="1"/>
</dbReference>
<evidence type="ECO:0000259" key="2">
    <source>
        <dbReference type="PROSITE" id="PS50089"/>
    </source>
</evidence>
<evidence type="ECO:0000256" key="1">
    <source>
        <dbReference type="PROSITE-ProRule" id="PRU00175"/>
    </source>
</evidence>
<dbReference type="GO" id="GO:0006511">
    <property type="term" value="P:ubiquitin-dependent protein catabolic process"/>
    <property type="evidence" value="ECO:0007669"/>
    <property type="project" value="TreeGrafter"/>
</dbReference>
<dbReference type="EMBL" id="HBFC01017511">
    <property type="protein sequence ID" value="CAD8707724.1"/>
    <property type="molecule type" value="Transcribed_RNA"/>
</dbReference>
<evidence type="ECO:0000313" key="3">
    <source>
        <dbReference type="EMBL" id="CAD8707724.1"/>
    </source>
</evidence>
<keyword evidence="1" id="KW-0479">Metal-binding</keyword>
<dbReference type="AlphaFoldDB" id="A0A7S0X7L5"/>
<dbReference type="SUPFAM" id="SSF57850">
    <property type="entry name" value="RING/U-box"/>
    <property type="match status" value="1"/>
</dbReference>